<organism evidence="1 2">
    <name type="scientific">Pyropia yezoensis</name>
    <name type="common">Susabi-nori</name>
    <name type="synonym">Porphyra yezoensis</name>
    <dbReference type="NCBI Taxonomy" id="2788"/>
    <lineage>
        <taxon>Eukaryota</taxon>
        <taxon>Rhodophyta</taxon>
        <taxon>Bangiophyceae</taxon>
        <taxon>Bangiales</taxon>
        <taxon>Bangiaceae</taxon>
        <taxon>Pyropia</taxon>
    </lineage>
</organism>
<gene>
    <name evidence="1" type="ORF">I4F81_005059</name>
</gene>
<name>A0ACC3BYC2_PYRYE</name>
<accession>A0ACC3BYC2</accession>
<proteinExistence type="predicted"/>
<evidence type="ECO:0000313" key="2">
    <source>
        <dbReference type="Proteomes" id="UP000798662"/>
    </source>
</evidence>
<dbReference type="Proteomes" id="UP000798662">
    <property type="component" value="Chromosome 1"/>
</dbReference>
<dbReference type="EMBL" id="CM020618">
    <property type="protein sequence ID" value="KAK1862491.1"/>
    <property type="molecule type" value="Genomic_DNA"/>
</dbReference>
<reference evidence="1" key="1">
    <citation type="submission" date="2019-11" db="EMBL/GenBank/DDBJ databases">
        <title>Nori genome reveals adaptations in red seaweeds to the harsh intertidal environment.</title>
        <authorList>
            <person name="Wang D."/>
            <person name="Mao Y."/>
        </authorList>
    </citation>
    <scope>NUCLEOTIDE SEQUENCE</scope>
    <source>
        <tissue evidence="1">Gametophyte</tissue>
    </source>
</reference>
<comment type="caution">
    <text evidence="1">The sequence shown here is derived from an EMBL/GenBank/DDBJ whole genome shotgun (WGS) entry which is preliminary data.</text>
</comment>
<evidence type="ECO:0000313" key="1">
    <source>
        <dbReference type="EMBL" id="KAK1862491.1"/>
    </source>
</evidence>
<keyword evidence="2" id="KW-1185">Reference proteome</keyword>
<sequence length="276" mass="26458">MVVFAVGVAVVDTLLLAVVTSFLGFMSVWSVYALGVWGGLYAAAWLGGATTAGTAAVGGGGDAGAPPASPGGAAAAEGAAAATSHLWQVMAQVCLAAAAGAGVAGVLRTLGGVASGGVRVAAGAVAGGAAAAAGQWRTALLGHAQTVTPYWDPADWGSLVRPGGVLAAALAALAVPAAVRLGAEGAVAAAAAGASRLAAARAAGATAESPAIADWQRAARARSLRLVVVAVVETVVASGEVFGWWGRRRLGLVSAIFLLGAVGLGDAGTGIAWVFS</sequence>
<protein>
    <submittedName>
        <fullName evidence="1">Uncharacterized protein</fullName>
    </submittedName>
</protein>